<sequence>MEDFYIVDTTLRDGEQTAGVAFSKSEKVDVARKLDEIGVDIIEAGIPIMGKEEIEAIREIMSLGLESSILTWNRMRKEDIDKSILAGAKNVHITAPASDIHIYRKLNKDRGWVLSELEKIVSYALEKGCDVSVGAEDASRADFQFLIQFYTVAQKAGVSRVRYADTVGRLDPISTYDNIKKIRDFIDAEIDFHGHNDFGMATANALSAFKAGAKYISCTVNALGERAGNAALEEVVMALKCIEGCESDFKVKGLKGLSEMIESYSGRRVSVNKPIVGEGVFSHESGIHVDGLLKDSSTYEFLSPRDLGRERRFIIGKFSGVSSIMHRYKELGVSISKEQAELILRSIRSRQSKVNITV</sequence>
<dbReference type="Pfam" id="PF22617">
    <property type="entry name" value="HCS_D2"/>
    <property type="match status" value="1"/>
</dbReference>
<dbReference type="PANTHER" id="PTHR42880:SF1">
    <property type="entry name" value="ISOPROPYLMALATE_HOMOCITRATE_CITRAMALATE SYNTHASE FAMILY PROTEIN"/>
    <property type="match status" value="1"/>
</dbReference>
<protein>
    <submittedName>
        <fullName evidence="4">Homocitrate synthase NifV</fullName>
    </submittedName>
</protein>
<dbReference type="PROSITE" id="PS00815">
    <property type="entry name" value="AIPM_HOMOCIT_SYNTH_1"/>
    <property type="match status" value="1"/>
</dbReference>
<keyword evidence="1 2" id="KW-0808">Transferase</keyword>
<reference evidence="4 5" key="1">
    <citation type="submission" date="2019-03" db="EMBL/GenBank/DDBJ databases">
        <title>Subsurface microbial communities from deep shales in Ohio and West Virginia, USA.</title>
        <authorList>
            <person name="Wrighton K."/>
        </authorList>
    </citation>
    <scope>NUCLEOTIDE SEQUENCE [LARGE SCALE GENOMIC DNA]</scope>
    <source>
        <strain evidence="4 5">MSL 6dP</strain>
    </source>
</reference>
<evidence type="ECO:0000259" key="3">
    <source>
        <dbReference type="PROSITE" id="PS50991"/>
    </source>
</evidence>
<dbReference type="SUPFAM" id="SSF51569">
    <property type="entry name" value="Aldolase"/>
    <property type="match status" value="1"/>
</dbReference>
<dbReference type="RefSeq" id="WP_134115422.1">
    <property type="nucleotide sequence ID" value="NZ_SOEG01000005.1"/>
</dbReference>
<evidence type="ECO:0000256" key="1">
    <source>
        <dbReference type="ARBA" id="ARBA00022679"/>
    </source>
</evidence>
<dbReference type="InterPro" id="IPR013477">
    <property type="entry name" value="NifV/FrbC"/>
</dbReference>
<name>A0A4R8H0A1_9FIRM</name>
<dbReference type="GO" id="GO:0019752">
    <property type="term" value="P:carboxylic acid metabolic process"/>
    <property type="evidence" value="ECO:0007669"/>
    <property type="project" value="InterPro"/>
</dbReference>
<dbReference type="Gene3D" id="1.10.238.260">
    <property type="match status" value="1"/>
</dbReference>
<comment type="caution">
    <text evidence="4">The sequence shown here is derived from an EMBL/GenBank/DDBJ whole genome shotgun (WGS) entry which is preliminary data.</text>
</comment>
<evidence type="ECO:0000256" key="2">
    <source>
        <dbReference type="RuleBase" id="RU003523"/>
    </source>
</evidence>
<dbReference type="Proteomes" id="UP000295832">
    <property type="component" value="Unassembled WGS sequence"/>
</dbReference>
<dbReference type="PROSITE" id="PS00816">
    <property type="entry name" value="AIPM_HOMOCIT_SYNTH_2"/>
    <property type="match status" value="1"/>
</dbReference>
<dbReference type="NCBIfam" id="TIGR02660">
    <property type="entry name" value="nifV_homocitr"/>
    <property type="match status" value="1"/>
</dbReference>
<dbReference type="InterPro" id="IPR000891">
    <property type="entry name" value="PYR_CT"/>
</dbReference>
<keyword evidence="5" id="KW-1185">Reference proteome</keyword>
<comment type="similarity">
    <text evidence="2">Belongs to the alpha-IPM synthase/homocitrate synthase family.</text>
</comment>
<dbReference type="AlphaFoldDB" id="A0A4R8H0A1"/>
<dbReference type="Pfam" id="PF00682">
    <property type="entry name" value="HMGL-like"/>
    <property type="match status" value="1"/>
</dbReference>
<dbReference type="GO" id="GO:0046912">
    <property type="term" value="F:acyltransferase activity, acyl groups converted into alkyl on transfer"/>
    <property type="evidence" value="ECO:0007669"/>
    <property type="project" value="InterPro"/>
</dbReference>
<proteinExistence type="inferred from homology"/>
<evidence type="ECO:0000313" key="5">
    <source>
        <dbReference type="Proteomes" id="UP000295832"/>
    </source>
</evidence>
<dbReference type="PANTHER" id="PTHR42880">
    <property type="entry name" value="HOMOCITRATE SYNTHASE"/>
    <property type="match status" value="1"/>
</dbReference>
<dbReference type="InterPro" id="IPR002034">
    <property type="entry name" value="AIPM/Hcit_synth_CS"/>
</dbReference>
<evidence type="ECO:0000313" key="4">
    <source>
        <dbReference type="EMBL" id="TDX52711.1"/>
    </source>
</evidence>
<dbReference type="EMBL" id="SOEG01000005">
    <property type="protein sequence ID" value="TDX52711.1"/>
    <property type="molecule type" value="Genomic_DNA"/>
</dbReference>
<organism evidence="4 5">
    <name type="scientific">Orenia marismortui</name>
    <dbReference type="NCBI Taxonomy" id="46469"/>
    <lineage>
        <taxon>Bacteria</taxon>
        <taxon>Bacillati</taxon>
        <taxon>Bacillota</taxon>
        <taxon>Clostridia</taxon>
        <taxon>Halanaerobiales</taxon>
        <taxon>Halobacteroidaceae</taxon>
        <taxon>Orenia</taxon>
    </lineage>
</organism>
<dbReference type="PROSITE" id="PS50991">
    <property type="entry name" value="PYR_CT"/>
    <property type="match status" value="1"/>
</dbReference>
<dbReference type="STRING" id="926561.GCA_000379025_00245"/>
<gene>
    <name evidence="4" type="ORF">C7959_10565</name>
</gene>
<dbReference type="InterPro" id="IPR013785">
    <property type="entry name" value="Aldolase_TIM"/>
</dbReference>
<dbReference type="Gene3D" id="3.20.20.70">
    <property type="entry name" value="Aldolase class I"/>
    <property type="match status" value="1"/>
</dbReference>
<feature type="domain" description="Pyruvate carboxyltransferase" evidence="3">
    <location>
        <begin position="4"/>
        <end position="255"/>
    </location>
</feature>
<accession>A0A4R8H0A1</accession>
<dbReference type="CDD" id="cd07939">
    <property type="entry name" value="DRE_TIM_NifV"/>
    <property type="match status" value="1"/>
</dbReference>
<dbReference type="InterPro" id="IPR054691">
    <property type="entry name" value="LeuA/HCS_post-cat"/>
</dbReference>